<evidence type="ECO:0000313" key="2">
    <source>
        <dbReference type="Proteomes" id="UP001239111"/>
    </source>
</evidence>
<gene>
    <name evidence="1" type="ORF">QAD02_005292</name>
</gene>
<protein>
    <submittedName>
        <fullName evidence="1">Uncharacterized protein</fullName>
    </submittedName>
</protein>
<accession>A0ACC2NS43</accession>
<dbReference type="Proteomes" id="UP001239111">
    <property type="component" value="Chromosome 3"/>
</dbReference>
<proteinExistence type="predicted"/>
<organism evidence="1 2">
    <name type="scientific">Eretmocerus hayati</name>
    <dbReference type="NCBI Taxonomy" id="131215"/>
    <lineage>
        <taxon>Eukaryota</taxon>
        <taxon>Metazoa</taxon>
        <taxon>Ecdysozoa</taxon>
        <taxon>Arthropoda</taxon>
        <taxon>Hexapoda</taxon>
        <taxon>Insecta</taxon>
        <taxon>Pterygota</taxon>
        <taxon>Neoptera</taxon>
        <taxon>Endopterygota</taxon>
        <taxon>Hymenoptera</taxon>
        <taxon>Apocrita</taxon>
        <taxon>Proctotrupomorpha</taxon>
        <taxon>Chalcidoidea</taxon>
        <taxon>Aphelinidae</taxon>
        <taxon>Aphelininae</taxon>
        <taxon>Eretmocerus</taxon>
    </lineage>
</organism>
<comment type="caution">
    <text evidence="1">The sequence shown here is derived from an EMBL/GenBank/DDBJ whole genome shotgun (WGS) entry which is preliminary data.</text>
</comment>
<keyword evidence="2" id="KW-1185">Reference proteome</keyword>
<name>A0ACC2NS43_9HYME</name>
<evidence type="ECO:0000313" key="1">
    <source>
        <dbReference type="EMBL" id="KAJ8674030.1"/>
    </source>
</evidence>
<sequence length="622" mass="72595">MDSDRSSISRSGERPMTRWRRDQEPMERSQAFAERPVSGISRSFSRIERPSSRRGLKTDLTELGLSRPPTTGRNVLPGRPASPAILSRMPSARLHTVSSANLSPMSGLPRSFAQPNTMILDRPVTQHGLTGVRPGSARGVPMLARQIQDKKYYKQMLENKILELNEEIATISDQVEKQSRERPTTAYYDQRSKDNSVEVRELQELISNFKSTLNKLLPDADRNEIEEEAKLIQKSNDKMDSEIEQVFKKRQWLERKLKSLNKETDDNIMESERIEVQNEKIEVQRELEILQKDYEQLLKNQFIEKSRLEGRTDSSSIKTEALRLFGQIFEAEKRRDNLLKDQRRRSSSSGEESDSRRNSSGNLNVSVSEKQIIEIEKKIFDAKQELERLDTDADETFSRRPSKSESRSQHDREYSAASERSRISELEKLNQLEERILERLEKISNNMDNIESNALVTDELEMLRTLMDQKFGDRNEKKLDELKQESIKLDEISRKLEYLETKMRGETRIPFNNADIHNEIGGQKQRKLFIQKEEFFDREKIEDVDLDFIDPDYRELEANIKKHEIYRPISILEDKLAKFASGSQERQFQDLKESDPRTLKERLLSLIEEYNAALINEIKTVY</sequence>
<dbReference type="EMBL" id="CM056743">
    <property type="protein sequence ID" value="KAJ8674030.1"/>
    <property type="molecule type" value="Genomic_DNA"/>
</dbReference>
<reference evidence="1" key="1">
    <citation type="submission" date="2023-04" db="EMBL/GenBank/DDBJ databases">
        <title>A chromosome-level genome assembly of the parasitoid wasp Eretmocerus hayati.</title>
        <authorList>
            <person name="Zhong Y."/>
            <person name="Liu S."/>
            <person name="Liu Y."/>
        </authorList>
    </citation>
    <scope>NUCLEOTIDE SEQUENCE</scope>
    <source>
        <strain evidence="1">ZJU_SS_LIU_2023</strain>
    </source>
</reference>